<dbReference type="EMBL" id="QTSX02005683">
    <property type="protein sequence ID" value="KAJ9059522.1"/>
    <property type="molecule type" value="Genomic_DNA"/>
</dbReference>
<evidence type="ECO:0000313" key="2">
    <source>
        <dbReference type="Proteomes" id="UP001165960"/>
    </source>
</evidence>
<keyword evidence="2" id="KW-1185">Reference proteome</keyword>
<sequence>MWLLIPLFLCLAGGEYVAQWFPQLIDHQAPTRFWQRYFMNADHYRSGGPAFLYVVGEQAAQNYTVSDSLAVALAEEHGGVVYALEHRFYGLSQPFFSLRTETLQYLTSTLAIQDLVNFAQSVPDPLDGRPNWHRQWFLIGGSYGGTLAAWARQARPDVFHGALASSAPLVAKEDFPEYDMAIAHVLGSKCAKHMAAVVNYVDSLYVRNQGFQRIKDALGCKSLDDIHFMYTLYDSIALIVQYDAPKADPNVAMLCRSINAPSTPAALANLIKVVLRFFHNEGATCTQFANTKDLKQTRIQETAQVRQWNYQCCTEFGFWQSAPKNGLSMRSRFLTKEWFNSFFWSTPHFSMTVGPPNTRETNYRHAGKYIGTQRIIFTNGANDPWAHLSITSPKQSSTYRPVILIPNASHVTDLFYPDPKDPPELRAAHKTILDTFRQWIRPHPIFPFKAINQ</sequence>
<proteinExistence type="predicted"/>
<gene>
    <name evidence="1" type="ORF">DSO57_1001593</name>
</gene>
<evidence type="ECO:0000313" key="1">
    <source>
        <dbReference type="EMBL" id="KAJ9059522.1"/>
    </source>
</evidence>
<organism evidence="1 2">
    <name type="scientific">Entomophthora muscae</name>
    <dbReference type="NCBI Taxonomy" id="34485"/>
    <lineage>
        <taxon>Eukaryota</taxon>
        <taxon>Fungi</taxon>
        <taxon>Fungi incertae sedis</taxon>
        <taxon>Zoopagomycota</taxon>
        <taxon>Entomophthoromycotina</taxon>
        <taxon>Entomophthoromycetes</taxon>
        <taxon>Entomophthorales</taxon>
        <taxon>Entomophthoraceae</taxon>
        <taxon>Entomophthora</taxon>
    </lineage>
</organism>
<comment type="caution">
    <text evidence="1">The sequence shown here is derived from an EMBL/GenBank/DDBJ whole genome shotgun (WGS) entry which is preliminary data.</text>
</comment>
<protein>
    <submittedName>
        <fullName evidence="1">Uncharacterized protein</fullName>
    </submittedName>
</protein>
<accession>A0ACC2SBH5</accession>
<dbReference type="Proteomes" id="UP001165960">
    <property type="component" value="Unassembled WGS sequence"/>
</dbReference>
<name>A0ACC2SBH5_9FUNG</name>
<reference evidence="1" key="1">
    <citation type="submission" date="2022-04" db="EMBL/GenBank/DDBJ databases">
        <title>Genome of the entomopathogenic fungus Entomophthora muscae.</title>
        <authorList>
            <person name="Elya C."/>
            <person name="Lovett B.R."/>
            <person name="Lee E."/>
            <person name="Macias A.M."/>
            <person name="Hajek A.E."/>
            <person name="De Bivort B.L."/>
            <person name="Kasson M.T."/>
            <person name="De Fine Licht H.H."/>
            <person name="Stajich J.E."/>
        </authorList>
    </citation>
    <scope>NUCLEOTIDE SEQUENCE</scope>
    <source>
        <strain evidence="1">Berkeley</strain>
    </source>
</reference>